<dbReference type="PROSITE" id="PS50145">
    <property type="entry name" value="ZF_TRAF"/>
    <property type="match status" value="1"/>
</dbReference>
<comment type="subcellular location">
    <subcellularLocation>
        <location evidence="2">Cytoplasm</location>
    </subcellularLocation>
</comment>
<evidence type="ECO:0000256" key="2">
    <source>
        <dbReference type="ARBA" id="ARBA00004496"/>
    </source>
</evidence>
<dbReference type="VEuPathDB" id="AmoebaDB:DICPUDRAFT_147424"/>
<evidence type="ECO:0000313" key="11">
    <source>
        <dbReference type="Proteomes" id="UP000001064"/>
    </source>
</evidence>
<keyword evidence="5" id="KW-0677">Repeat</keyword>
<evidence type="ECO:0000256" key="8">
    <source>
        <dbReference type="PROSITE-ProRule" id="PRU00207"/>
    </source>
</evidence>
<dbReference type="FunCoup" id="F0Z8G0">
    <property type="interactions" value="19"/>
</dbReference>
<proteinExistence type="predicted"/>
<sequence length="407" mass="47700">MNSSIFDNNFNIPIKYNVSELSSELYDGYVCPICFEIYYKKEVYQCKEGHCSCKECWEKSLEINKESRQVENLLMKTGVCCPYSFRNILRVDDNEELIKDNEGCKEIIKLENLDNHIEICSFRFIKCKYHKKGCNEKFRFSNGDFHIPRCEYQTINCEYCSNGYLLKTIEQHSLECPSKLEYCSGCNKKFKRAEMNYHLDKECPGAIIPCKFSQFGCNYKIKRENLENHLDQIDHTKQLRAIIDSLIIKNGVLSDCIDELANGKKLLISKIENLTYNNNLLSDRIDALTKGKEYKNKWIISNYSGIHKIDSPKFEYPPNLFKLFFFKNDHCGAHRIFLTSLDVTFSITLLNKDTQMNYICPDDPLPSKGRWYTINFELNKTNGYVTQDDKVEFEFTLTYPKQMPLLS</sequence>
<dbReference type="PANTHER" id="PTHR10131">
    <property type="entry name" value="TNF RECEPTOR ASSOCIATED FACTOR"/>
    <property type="match status" value="1"/>
</dbReference>
<organism evidence="10 11">
    <name type="scientific">Dictyostelium purpureum</name>
    <name type="common">Slime mold</name>
    <dbReference type="NCBI Taxonomy" id="5786"/>
    <lineage>
        <taxon>Eukaryota</taxon>
        <taxon>Amoebozoa</taxon>
        <taxon>Evosea</taxon>
        <taxon>Eumycetozoa</taxon>
        <taxon>Dictyostelia</taxon>
        <taxon>Dictyosteliales</taxon>
        <taxon>Dictyosteliaceae</taxon>
        <taxon>Dictyostelium</taxon>
    </lineage>
</organism>
<dbReference type="AlphaFoldDB" id="F0Z8G0"/>
<feature type="domain" description="TRAF-type" evidence="9">
    <location>
        <begin position="172"/>
        <end position="227"/>
    </location>
</feature>
<dbReference type="InParanoid" id="F0Z8G0"/>
<dbReference type="SUPFAM" id="SSF49599">
    <property type="entry name" value="TRAF domain-like"/>
    <property type="match status" value="3"/>
</dbReference>
<dbReference type="InterPro" id="IPR013083">
    <property type="entry name" value="Znf_RING/FYVE/PHD"/>
</dbReference>
<evidence type="ECO:0000256" key="4">
    <source>
        <dbReference type="ARBA" id="ARBA00022723"/>
    </source>
</evidence>
<dbReference type="eggNOG" id="KOG0297">
    <property type="taxonomic scope" value="Eukaryota"/>
</dbReference>
<evidence type="ECO:0000313" key="10">
    <source>
        <dbReference type="EMBL" id="EGC39717.1"/>
    </source>
</evidence>
<dbReference type="SUPFAM" id="SSF57850">
    <property type="entry name" value="RING/U-box"/>
    <property type="match status" value="1"/>
</dbReference>
<reference evidence="11" key="1">
    <citation type="journal article" date="2011" name="Genome Biol.">
        <title>Comparative genomics of the social amoebae Dictyostelium discoideum and Dictyostelium purpureum.</title>
        <authorList>
            <consortium name="US DOE Joint Genome Institute (JGI-PGF)"/>
            <person name="Sucgang R."/>
            <person name="Kuo A."/>
            <person name="Tian X."/>
            <person name="Salerno W."/>
            <person name="Parikh A."/>
            <person name="Feasley C.L."/>
            <person name="Dalin E."/>
            <person name="Tu H."/>
            <person name="Huang E."/>
            <person name="Barry K."/>
            <person name="Lindquist E."/>
            <person name="Shapiro H."/>
            <person name="Bruce D."/>
            <person name="Schmutz J."/>
            <person name="Salamov A."/>
            <person name="Fey P."/>
            <person name="Gaudet P."/>
            <person name="Anjard C."/>
            <person name="Babu M.M."/>
            <person name="Basu S."/>
            <person name="Bushmanova Y."/>
            <person name="van der Wel H."/>
            <person name="Katoh-Kurasawa M."/>
            <person name="Dinh C."/>
            <person name="Coutinho P.M."/>
            <person name="Saito T."/>
            <person name="Elias M."/>
            <person name="Schaap P."/>
            <person name="Kay R.R."/>
            <person name="Henrissat B."/>
            <person name="Eichinger L."/>
            <person name="Rivero F."/>
            <person name="Putnam N.H."/>
            <person name="West C.M."/>
            <person name="Loomis W.F."/>
            <person name="Chisholm R.L."/>
            <person name="Shaulsky G."/>
            <person name="Strassmann J.E."/>
            <person name="Queller D.C."/>
            <person name="Kuspa A."/>
            <person name="Grigoriev I.V."/>
        </authorList>
    </citation>
    <scope>NUCLEOTIDE SEQUENCE [LARGE SCALE GENOMIC DNA]</scope>
    <source>
        <strain evidence="11">QSDP1</strain>
    </source>
</reference>
<dbReference type="PANTHER" id="PTHR10131:SF65">
    <property type="entry name" value="RING FINGER PROTEIN DG17-RELATED"/>
    <property type="match status" value="1"/>
</dbReference>
<dbReference type="Gene3D" id="3.30.40.10">
    <property type="entry name" value="Zinc/RING finger domain, C3HC4 (zinc finger)"/>
    <property type="match status" value="3"/>
</dbReference>
<evidence type="ECO:0000256" key="7">
    <source>
        <dbReference type="ARBA" id="ARBA00022833"/>
    </source>
</evidence>
<evidence type="ECO:0000256" key="1">
    <source>
        <dbReference type="ARBA" id="ARBA00003051"/>
    </source>
</evidence>
<dbReference type="GeneID" id="10509607"/>
<dbReference type="GO" id="GO:0005737">
    <property type="term" value="C:cytoplasm"/>
    <property type="evidence" value="ECO:0000318"/>
    <property type="project" value="GO_Central"/>
</dbReference>
<dbReference type="Proteomes" id="UP000001064">
    <property type="component" value="Unassembled WGS sequence"/>
</dbReference>
<dbReference type="EMBL" id="GL870952">
    <property type="protein sequence ID" value="EGC39717.1"/>
    <property type="molecule type" value="Genomic_DNA"/>
</dbReference>
<evidence type="ECO:0000256" key="5">
    <source>
        <dbReference type="ARBA" id="ARBA00022737"/>
    </source>
</evidence>
<keyword evidence="3" id="KW-0963">Cytoplasm</keyword>
<evidence type="ECO:0000259" key="9">
    <source>
        <dbReference type="PROSITE" id="PS50145"/>
    </source>
</evidence>
<dbReference type="KEGG" id="dpp:DICPUDRAFT_147424"/>
<gene>
    <name evidence="10" type="ORF">DICPUDRAFT_147424</name>
</gene>
<feature type="zinc finger region" description="TRAF-type" evidence="8">
    <location>
        <begin position="172"/>
        <end position="227"/>
    </location>
</feature>
<comment type="function">
    <text evidence="1">Probable adapter protein and signal transducer that links members of the tumor necrosis factor receptor family to different signaling pathways by association with the receptor cytoplasmic domain and kinases.</text>
</comment>
<dbReference type="GO" id="GO:0008270">
    <property type="term" value="F:zinc ion binding"/>
    <property type="evidence" value="ECO:0007669"/>
    <property type="project" value="UniProtKB-KW"/>
</dbReference>
<accession>F0Z8G0</accession>
<keyword evidence="7 8" id="KW-0862">Zinc</keyword>
<evidence type="ECO:0000256" key="6">
    <source>
        <dbReference type="ARBA" id="ARBA00022771"/>
    </source>
</evidence>
<keyword evidence="6 8" id="KW-0863">Zinc-finger</keyword>
<protein>
    <recommendedName>
        <fullName evidence="9">TRAF-type domain-containing protein</fullName>
    </recommendedName>
</protein>
<dbReference type="InterPro" id="IPR001293">
    <property type="entry name" value="Znf_TRAF"/>
</dbReference>
<keyword evidence="4 8" id="KW-0479">Metal-binding</keyword>
<name>F0Z8G0_DICPU</name>
<keyword evidence="11" id="KW-1185">Reference proteome</keyword>
<dbReference type="RefSeq" id="XP_003283703.1">
    <property type="nucleotide sequence ID" value="XM_003283655.1"/>
</dbReference>
<evidence type="ECO:0000256" key="3">
    <source>
        <dbReference type="ARBA" id="ARBA00022490"/>
    </source>
</evidence>
<dbReference type="Pfam" id="PF02176">
    <property type="entry name" value="zf-TRAF"/>
    <property type="match status" value="2"/>
</dbReference>
<dbReference type="STRING" id="5786.F0Z8G0"/>
<dbReference type="OrthoDB" id="6475149at2759"/>